<proteinExistence type="predicted"/>
<evidence type="ECO:0000313" key="2">
    <source>
        <dbReference type="Proteomes" id="UP001155241"/>
    </source>
</evidence>
<dbReference type="Gene3D" id="1.10.1330.10">
    <property type="entry name" value="Dockerin domain"/>
    <property type="match status" value="1"/>
</dbReference>
<keyword evidence="2" id="KW-1185">Reference proteome</keyword>
<name>A0A9X2FFW7_9BACT</name>
<dbReference type="RefSeq" id="WP_252853690.1">
    <property type="nucleotide sequence ID" value="NZ_JAMXLR010000058.1"/>
</dbReference>
<dbReference type="Proteomes" id="UP001155241">
    <property type="component" value="Unassembled WGS sequence"/>
</dbReference>
<gene>
    <name evidence="1" type="ORF">NG895_16805</name>
</gene>
<dbReference type="Pfam" id="PF00404">
    <property type="entry name" value="Dockerin_1"/>
    <property type="match status" value="1"/>
</dbReference>
<reference evidence="1" key="1">
    <citation type="submission" date="2022-06" db="EMBL/GenBank/DDBJ databases">
        <title>Aeoliella straminimaris, a novel planctomycete from sediments.</title>
        <authorList>
            <person name="Vitorino I.R."/>
            <person name="Lage O.M."/>
        </authorList>
    </citation>
    <scope>NUCLEOTIDE SEQUENCE</scope>
    <source>
        <strain evidence="1">ICT_H6.2</strain>
    </source>
</reference>
<dbReference type="InterPro" id="IPR036439">
    <property type="entry name" value="Dockerin_dom_sf"/>
</dbReference>
<organism evidence="1 2">
    <name type="scientific">Aeoliella straminimaris</name>
    <dbReference type="NCBI Taxonomy" id="2954799"/>
    <lineage>
        <taxon>Bacteria</taxon>
        <taxon>Pseudomonadati</taxon>
        <taxon>Planctomycetota</taxon>
        <taxon>Planctomycetia</taxon>
        <taxon>Pirellulales</taxon>
        <taxon>Lacipirellulaceae</taxon>
        <taxon>Aeoliella</taxon>
    </lineage>
</organism>
<dbReference type="EMBL" id="JAMXLR010000058">
    <property type="protein sequence ID" value="MCO6045574.1"/>
    <property type="molecule type" value="Genomic_DNA"/>
</dbReference>
<dbReference type="GO" id="GO:0004553">
    <property type="term" value="F:hydrolase activity, hydrolyzing O-glycosyl compounds"/>
    <property type="evidence" value="ECO:0007669"/>
    <property type="project" value="InterPro"/>
</dbReference>
<dbReference type="SUPFAM" id="SSF63446">
    <property type="entry name" value="Type I dockerin domain"/>
    <property type="match status" value="1"/>
</dbReference>
<protein>
    <recommendedName>
        <fullName evidence="3">Dockerin domain-containing protein</fullName>
    </recommendedName>
</protein>
<dbReference type="AlphaFoldDB" id="A0A9X2FFW7"/>
<evidence type="ECO:0000313" key="1">
    <source>
        <dbReference type="EMBL" id="MCO6045574.1"/>
    </source>
</evidence>
<dbReference type="GO" id="GO:0000272">
    <property type="term" value="P:polysaccharide catabolic process"/>
    <property type="evidence" value="ECO:0007669"/>
    <property type="project" value="InterPro"/>
</dbReference>
<dbReference type="InterPro" id="IPR002105">
    <property type="entry name" value="Dockerin_1_rpt"/>
</dbReference>
<evidence type="ECO:0008006" key="3">
    <source>
        <dbReference type="Google" id="ProtNLM"/>
    </source>
</evidence>
<accession>A0A9X2FFW7</accession>
<comment type="caution">
    <text evidence="1">The sequence shown here is derived from an EMBL/GenBank/DDBJ whole genome shotgun (WGS) entry which is preliminary data.</text>
</comment>
<sequence>MGGIRVILSAVFFQLVSVAIGQTLPSGTINVPPTLVGNNESIHSSTTLNVLATGQVGSNFKAGLDNGSSSNVIVNVNGGTIGSGLRANSGSQINVVSGEVGSLEIRPGAVANISGGEVGGVQIYAGGTMLLSGGSLASVSGATSGVEIVISGGSIGDTDLLSGMQFFGGEFRMNGAEIAGGSVLVPSGSLLSGTLEDGSIFALSGMWQIQVPLNETTVPAISSTPIVADQGTLYLDQLRPGESLVVKDGGVVNESFFGYLTAIGATIGLEGGQMRGAYNLIDSDLDIDQGLVEFYDASYGSTVNQTGGVVRNAFAQQGGIVTMSGGTLQNGINASAGSAINISGGTVGGHSYLYEDSEVNVSGGQLGEIHVLTDSLSISGGHINALDAWRNSVVNISGGTFGDSFEAALESTVNFSGTSFAIDGVPIQELQLGNPLEIAQRDVTLSGFLADGSPISFLLSSSGTASSSVFSPYAVITVTLVEPETIPGDYNSDGIVNLADYTVWRNNLGATGASLAADGNGDSVVDAADYGVWKEHFGQSASGSAGAITTVPEPGAEGLLLLALAMLAVATRLPGSKQ</sequence>